<accession>A0A8X7R6U2</accession>
<dbReference type="PANTHER" id="PTHR12542:SF49">
    <property type="entry name" value="EXOCYST SUBUNIT EXO70 FAMILY PROTEIN"/>
    <property type="match status" value="1"/>
</dbReference>
<dbReference type="GO" id="GO:0005546">
    <property type="term" value="F:phosphatidylinositol-4,5-bisphosphate binding"/>
    <property type="evidence" value="ECO:0007669"/>
    <property type="project" value="InterPro"/>
</dbReference>
<dbReference type="SUPFAM" id="SSF74788">
    <property type="entry name" value="Cullin repeat-like"/>
    <property type="match status" value="1"/>
</dbReference>
<feature type="domain" description="Exocyst complex subunit Exo70 C-terminal" evidence="4">
    <location>
        <begin position="41"/>
        <end position="110"/>
    </location>
</feature>
<dbReference type="PANTHER" id="PTHR12542">
    <property type="entry name" value="EXOCYST COMPLEX PROTEIN EXO70"/>
    <property type="match status" value="1"/>
</dbReference>
<keyword evidence="3" id="KW-0268">Exocytosis</keyword>
<dbReference type="GO" id="GO:0000145">
    <property type="term" value="C:exocyst"/>
    <property type="evidence" value="ECO:0007669"/>
    <property type="project" value="InterPro"/>
</dbReference>
<dbReference type="Gene3D" id="1.20.1280.170">
    <property type="entry name" value="Exocyst complex component Exo70"/>
    <property type="match status" value="1"/>
</dbReference>
<comment type="function">
    <text evidence="3">Component of the exocyst complex.</text>
</comment>
<dbReference type="Pfam" id="PF03081">
    <property type="entry name" value="Exo70_C"/>
    <property type="match status" value="1"/>
</dbReference>
<evidence type="ECO:0000256" key="2">
    <source>
        <dbReference type="ARBA" id="ARBA00022448"/>
    </source>
</evidence>
<dbReference type="AlphaFoldDB" id="A0A8X7R6U2"/>
<comment type="similarity">
    <text evidence="1 3">Belongs to the EXO70 family.</text>
</comment>
<dbReference type="OrthoDB" id="1922221at2759"/>
<dbReference type="InterPro" id="IPR016159">
    <property type="entry name" value="Cullin_repeat-like_dom_sf"/>
</dbReference>
<dbReference type="GO" id="GO:0015031">
    <property type="term" value="P:protein transport"/>
    <property type="evidence" value="ECO:0007669"/>
    <property type="project" value="UniProtKB-KW"/>
</dbReference>
<dbReference type="Proteomes" id="UP000886595">
    <property type="component" value="Unassembled WGS sequence"/>
</dbReference>
<evidence type="ECO:0000256" key="3">
    <source>
        <dbReference type="RuleBase" id="RU365026"/>
    </source>
</evidence>
<evidence type="ECO:0000313" key="6">
    <source>
        <dbReference type="Proteomes" id="UP000886595"/>
    </source>
</evidence>
<dbReference type="PROSITE" id="PS51257">
    <property type="entry name" value="PROKAR_LIPOPROTEIN"/>
    <property type="match status" value="1"/>
</dbReference>
<name>A0A8X7R6U2_BRACI</name>
<comment type="caution">
    <text evidence="5">The sequence shown here is derived from an EMBL/GenBank/DDBJ whole genome shotgun (WGS) entry which is preliminary data.</text>
</comment>
<protein>
    <recommendedName>
        <fullName evidence="3">Exocyst subunit Exo70 family protein</fullName>
    </recommendedName>
</protein>
<dbReference type="GO" id="GO:0006887">
    <property type="term" value="P:exocytosis"/>
    <property type="evidence" value="ECO:0007669"/>
    <property type="project" value="UniProtKB-KW"/>
</dbReference>
<dbReference type="InterPro" id="IPR046364">
    <property type="entry name" value="Exo70_C"/>
</dbReference>
<organism evidence="5 6">
    <name type="scientific">Brassica carinata</name>
    <name type="common">Ethiopian mustard</name>
    <name type="synonym">Abyssinian cabbage</name>
    <dbReference type="NCBI Taxonomy" id="52824"/>
    <lineage>
        <taxon>Eukaryota</taxon>
        <taxon>Viridiplantae</taxon>
        <taxon>Streptophyta</taxon>
        <taxon>Embryophyta</taxon>
        <taxon>Tracheophyta</taxon>
        <taxon>Spermatophyta</taxon>
        <taxon>Magnoliopsida</taxon>
        <taxon>eudicotyledons</taxon>
        <taxon>Gunneridae</taxon>
        <taxon>Pentapetalae</taxon>
        <taxon>rosids</taxon>
        <taxon>malvids</taxon>
        <taxon>Brassicales</taxon>
        <taxon>Brassicaceae</taxon>
        <taxon>Brassiceae</taxon>
        <taxon>Brassica</taxon>
    </lineage>
</organism>
<keyword evidence="2 3" id="KW-0813">Transport</keyword>
<evidence type="ECO:0000259" key="4">
    <source>
        <dbReference type="Pfam" id="PF03081"/>
    </source>
</evidence>
<reference evidence="5 6" key="1">
    <citation type="submission" date="2020-02" db="EMBL/GenBank/DDBJ databases">
        <authorList>
            <person name="Ma Q."/>
            <person name="Huang Y."/>
            <person name="Song X."/>
            <person name="Pei D."/>
        </authorList>
    </citation>
    <scope>NUCLEOTIDE SEQUENCE [LARGE SCALE GENOMIC DNA]</scope>
    <source>
        <strain evidence="5">Sxm20200214</strain>
        <tissue evidence="5">Leaf</tissue>
    </source>
</reference>
<gene>
    <name evidence="5" type="ORF">Bca52824_055028</name>
</gene>
<proteinExistence type="inferred from homology"/>
<sequence>MRGSFSSKRLSTNAPPGFLSCLSSRMILQVQVQEACGEGEVSGFNTAFEEVYKAQTGWLISDERLREDVRTKASMWVIQAYRSFYSRHENSVSERYIKYSTDDFEKLLLDLFAGSSKSLNNSYRR</sequence>
<evidence type="ECO:0000256" key="1">
    <source>
        <dbReference type="ARBA" id="ARBA00006756"/>
    </source>
</evidence>
<dbReference type="EMBL" id="JAAMPC010000011">
    <property type="protein sequence ID" value="KAG2283808.1"/>
    <property type="molecule type" value="Genomic_DNA"/>
</dbReference>
<keyword evidence="3" id="KW-0653">Protein transport</keyword>
<dbReference type="InterPro" id="IPR004140">
    <property type="entry name" value="Exo70"/>
</dbReference>
<keyword evidence="6" id="KW-1185">Reference proteome</keyword>
<evidence type="ECO:0000313" key="5">
    <source>
        <dbReference type="EMBL" id="KAG2283808.1"/>
    </source>
</evidence>